<keyword evidence="1" id="KW-0472">Membrane</keyword>
<dbReference type="EMBL" id="JGYX01000005">
    <property type="protein sequence ID" value="KFI60476.1"/>
    <property type="molecule type" value="Genomic_DNA"/>
</dbReference>
<evidence type="ECO:0000256" key="1">
    <source>
        <dbReference type="SAM" id="Phobius"/>
    </source>
</evidence>
<accession>A0A087ANX6</accession>
<feature type="transmembrane region" description="Helical" evidence="1">
    <location>
        <begin position="20"/>
        <end position="47"/>
    </location>
</feature>
<dbReference type="OrthoDB" id="9815422at2"/>
<keyword evidence="3" id="KW-1185">Reference proteome</keyword>
<proteinExistence type="predicted"/>
<name>A0A087ANX6_9BIFI</name>
<dbReference type="eggNOG" id="ENOG502ZW3A">
    <property type="taxonomic scope" value="Bacteria"/>
</dbReference>
<gene>
    <name evidence="2" type="ORF">BIGA_1069</name>
</gene>
<dbReference type="Gene3D" id="1.10.1760.20">
    <property type="match status" value="1"/>
</dbReference>
<evidence type="ECO:0008006" key="4">
    <source>
        <dbReference type="Google" id="ProtNLM"/>
    </source>
</evidence>
<dbReference type="AlphaFoldDB" id="A0A087ANX6"/>
<evidence type="ECO:0000313" key="2">
    <source>
        <dbReference type="EMBL" id="KFI60476.1"/>
    </source>
</evidence>
<feature type="transmembrane region" description="Helical" evidence="1">
    <location>
        <begin position="163"/>
        <end position="181"/>
    </location>
</feature>
<keyword evidence="1" id="KW-1133">Transmembrane helix</keyword>
<feature type="transmembrane region" description="Helical" evidence="1">
    <location>
        <begin position="93"/>
        <end position="113"/>
    </location>
</feature>
<evidence type="ECO:0000313" key="3">
    <source>
        <dbReference type="Proteomes" id="UP000029046"/>
    </source>
</evidence>
<keyword evidence="1" id="KW-0812">Transmembrane</keyword>
<feature type="transmembrane region" description="Helical" evidence="1">
    <location>
        <begin position="59"/>
        <end position="87"/>
    </location>
</feature>
<comment type="caution">
    <text evidence="2">The sequence shown here is derived from an EMBL/GenBank/DDBJ whole genome shotgun (WGS) entry which is preliminary data.</text>
</comment>
<feature type="transmembrane region" description="Helical" evidence="1">
    <location>
        <begin position="133"/>
        <end position="157"/>
    </location>
</feature>
<dbReference type="Proteomes" id="UP000029046">
    <property type="component" value="Unassembled WGS sequence"/>
</dbReference>
<dbReference type="RefSeq" id="WP_033505373.1">
    <property type="nucleotide sequence ID" value="NZ_JGYX01000005.1"/>
</dbReference>
<sequence length="188" mass="19271">MATTMSISRTRELPSVKVQALATLAAIVGAVAIPQIFHVVGAISGLGTGLGEAFLPMHLPIILVGLLAGPYAGAIAGAFGPLVSFALSGMPGLAMLPFMVIELAAYGLIAGLLRTANMPTIAKVLLVQVGGRVVRAAAILFAVGVLGNTTVAVATIWMSVLAGLPGLILQWGLIPLIMFWVEHRAAKE</sequence>
<protein>
    <recommendedName>
        <fullName evidence="4">ECF transporter S component</fullName>
    </recommendedName>
</protein>
<reference evidence="2 3" key="1">
    <citation type="submission" date="2014-03" db="EMBL/GenBank/DDBJ databases">
        <title>Genomics of Bifidobacteria.</title>
        <authorList>
            <person name="Ventura M."/>
            <person name="Milani C."/>
            <person name="Lugli G.A."/>
        </authorList>
    </citation>
    <scope>NUCLEOTIDE SEQUENCE [LARGE SCALE GENOMIC DNA]</scope>
    <source>
        <strain evidence="2 3">LMG 11586</strain>
    </source>
</reference>
<organism evidence="2 3">
    <name type="scientific">Bifidobacterium pullorum subsp. gallinarum</name>
    <dbReference type="NCBI Taxonomy" id="78344"/>
    <lineage>
        <taxon>Bacteria</taxon>
        <taxon>Bacillati</taxon>
        <taxon>Actinomycetota</taxon>
        <taxon>Actinomycetes</taxon>
        <taxon>Bifidobacteriales</taxon>
        <taxon>Bifidobacteriaceae</taxon>
        <taxon>Bifidobacterium</taxon>
    </lineage>
</organism>